<organism evidence="2 3">
    <name type="scientific">Patella caerulea</name>
    <name type="common">Rayed Mediterranean limpet</name>
    <dbReference type="NCBI Taxonomy" id="87958"/>
    <lineage>
        <taxon>Eukaryota</taxon>
        <taxon>Metazoa</taxon>
        <taxon>Spiralia</taxon>
        <taxon>Lophotrochozoa</taxon>
        <taxon>Mollusca</taxon>
        <taxon>Gastropoda</taxon>
        <taxon>Patellogastropoda</taxon>
        <taxon>Patelloidea</taxon>
        <taxon>Patellidae</taxon>
        <taxon>Patella</taxon>
    </lineage>
</organism>
<dbReference type="Proteomes" id="UP001347796">
    <property type="component" value="Unassembled WGS sequence"/>
</dbReference>
<keyword evidence="3" id="KW-1185">Reference proteome</keyword>
<feature type="signal peptide" evidence="1">
    <location>
        <begin position="1"/>
        <end position="20"/>
    </location>
</feature>
<accession>A0AAN8KFN2</accession>
<protein>
    <submittedName>
        <fullName evidence="2">Uncharacterized protein</fullName>
    </submittedName>
</protein>
<evidence type="ECO:0000313" key="3">
    <source>
        <dbReference type="Proteomes" id="UP001347796"/>
    </source>
</evidence>
<dbReference type="InterPro" id="IPR035914">
    <property type="entry name" value="Sperma_CUB_dom_sf"/>
</dbReference>
<keyword evidence="1" id="KW-0732">Signal</keyword>
<proteinExistence type="predicted"/>
<sequence length="164" mass="18848">MMSAVFYVFLIFISINLDECVFDSYLKEITIGNMTKVITIPGHPRPFYSNRTLHWQITTESKNKVVSLRTDPLLNTNSTNCFLIYDGIVRTYRVISSWCLGTKESYVTRGRVMHLILQSNGTIPPFKLFLSERNKVECNNAGFIGTTRLAQYITSPFYPGHYPM</sequence>
<gene>
    <name evidence="2" type="ORF">SNE40_004207</name>
</gene>
<name>A0AAN8KFN2_PATCE</name>
<dbReference type="EMBL" id="JAZGQO010000002">
    <property type="protein sequence ID" value="KAK6192794.1"/>
    <property type="molecule type" value="Genomic_DNA"/>
</dbReference>
<reference evidence="2 3" key="1">
    <citation type="submission" date="2024-01" db="EMBL/GenBank/DDBJ databases">
        <title>The genome of the rayed Mediterranean limpet Patella caerulea (Linnaeus, 1758).</title>
        <authorList>
            <person name="Anh-Thu Weber A."/>
            <person name="Halstead-Nussloch G."/>
        </authorList>
    </citation>
    <scope>NUCLEOTIDE SEQUENCE [LARGE SCALE GENOMIC DNA]</scope>
    <source>
        <strain evidence="2">AATW-2023a</strain>
        <tissue evidence="2">Whole specimen</tissue>
    </source>
</reference>
<dbReference type="AlphaFoldDB" id="A0AAN8KFN2"/>
<dbReference type="Gene3D" id="2.60.120.290">
    <property type="entry name" value="Spermadhesin, CUB domain"/>
    <property type="match status" value="1"/>
</dbReference>
<feature type="chain" id="PRO_5043021934" evidence="1">
    <location>
        <begin position="21"/>
        <end position="164"/>
    </location>
</feature>
<dbReference type="SUPFAM" id="SSF49854">
    <property type="entry name" value="Spermadhesin, CUB domain"/>
    <property type="match status" value="1"/>
</dbReference>
<evidence type="ECO:0000313" key="2">
    <source>
        <dbReference type="EMBL" id="KAK6192794.1"/>
    </source>
</evidence>
<comment type="caution">
    <text evidence="2">The sequence shown here is derived from an EMBL/GenBank/DDBJ whole genome shotgun (WGS) entry which is preliminary data.</text>
</comment>
<evidence type="ECO:0000256" key="1">
    <source>
        <dbReference type="SAM" id="SignalP"/>
    </source>
</evidence>